<organism evidence="16 17">
    <name type="scientific">Photobacterium sanctipauli</name>
    <dbReference type="NCBI Taxonomy" id="1342794"/>
    <lineage>
        <taxon>Bacteria</taxon>
        <taxon>Pseudomonadati</taxon>
        <taxon>Pseudomonadota</taxon>
        <taxon>Gammaproteobacteria</taxon>
        <taxon>Vibrionales</taxon>
        <taxon>Vibrionaceae</taxon>
        <taxon>Photobacterium</taxon>
    </lineage>
</organism>
<dbReference type="EC" id="2.7.7.18" evidence="4"/>
<dbReference type="PANTHER" id="PTHR39321:SF3">
    <property type="entry name" value="PHOSPHOPANTETHEINE ADENYLYLTRANSFERASE"/>
    <property type="match status" value="1"/>
</dbReference>
<evidence type="ECO:0000256" key="11">
    <source>
        <dbReference type="ARBA" id="ARBA00031253"/>
    </source>
</evidence>
<dbReference type="InterPro" id="IPR005248">
    <property type="entry name" value="NadD/NMNAT"/>
</dbReference>
<dbReference type="OrthoDB" id="5295945at2"/>
<keyword evidence="8" id="KW-0547">Nucleotide-binding</keyword>
<comment type="similarity">
    <text evidence="3">Belongs to the NadD family.</text>
</comment>
<sequence>MAESIAVFGSAFNPPSLGHKSVLERLAHFDRVLLLPSFSHAWGKKMLGYQQRCQLVTAFIEDINLPNVELSRLEEQIAVGDEAVTTFAVFEALEQKHPKANLTFVVGPDNFLNFRKFYKADEIMSRWQVLACPETVKVRSTDIRCQIENYCDISHLTTEKVANMLQDERWYQQD</sequence>
<comment type="caution">
    <text evidence="16">The sequence shown here is derived from an EMBL/GenBank/DDBJ whole genome shotgun (WGS) entry which is preliminary data.</text>
</comment>
<dbReference type="SUPFAM" id="SSF52374">
    <property type="entry name" value="Nucleotidylyl transferase"/>
    <property type="match status" value="1"/>
</dbReference>
<evidence type="ECO:0000313" key="17">
    <source>
        <dbReference type="Proteomes" id="UP000241771"/>
    </source>
</evidence>
<dbReference type="InterPro" id="IPR014729">
    <property type="entry name" value="Rossmann-like_a/b/a_fold"/>
</dbReference>
<dbReference type="EMBL" id="PYMA01000004">
    <property type="protein sequence ID" value="PSW20209.1"/>
    <property type="molecule type" value="Genomic_DNA"/>
</dbReference>
<evidence type="ECO:0000256" key="13">
    <source>
        <dbReference type="ARBA" id="ARBA00033353"/>
    </source>
</evidence>
<gene>
    <name evidence="16" type="ORF">C9I98_09140</name>
</gene>
<dbReference type="Proteomes" id="UP000241771">
    <property type="component" value="Unassembled WGS sequence"/>
</dbReference>
<dbReference type="UniPathway" id="UPA00253">
    <property type="reaction ID" value="UER00332"/>
</dbReference>
<dbReference type="AlphaFoldDB" id="A0A2T3NVG5"/>
<evidence type="ECO:0000256" key="7">
    <source>
        <dbReference type="ARBA" id="ARBA00022695"/>
    </source>
</evidence>
<keyword evidence="17" id="KW-1185">Reference proteome</keyword>
<dbReference type="RefSeq" id="WP_036828431.1">
    <property type="nucleotide sequence ID" value="NZ_JGVO01001000.1"/>
</dbReference>
<keyword evidence="9" id="KW-0067">ATP-binding</keyword>
<keyword evidence="10" id="KW-0520">NAD</keyword>
<evidence type="ECO:0000256" key="4">
    <source>
        <dbReference type="ARBA" id="ARBA00012389"/>
    </source>
</evidence>
<evidence type="ECO:0000256" key="14">
    <source>
        <dbReference type="ARBA" id="ARBA00048721"/>
    </source>
</evidence>
<name>A0A2T3NVG5_9GAMM</name>
<dbReference type="Gene3D" id="3.40.50.620">
    <property type="entry name" value="HUPs"/>
    <property type="match status" value="1"/>
</dbReference>
<evidence type="ECO:0000256" key="5">
    <source>
        <dbReference type="ARBA" id="ARBA00022642"/>
    </source>
</evidence>
<reference evidence="16 17" key="1">
    <citation type="submission" date="2018-01" db="EMBL/GenBank/DDBJ databases">
        <title>Whole genome sequencing of Histamine producing bacteria.</title>
        <authorList>
            <person name="Butler K."/>
        </authorList>
    </citation>
    <scope>NUCLEOTIDE SEQUENCE [LARGE SCALE GENOMIC DNA]</scope>
    <source>
        <strain evidence="16 17">DSM 100436</strain>
    </source>
</reference>
<evidence type="ECO:0000259" key="15">
    <source>
        <dbReference type="Pfam" id="PF01467"/>
    </source>
</evidence>
<dbReference type="GO" id="GO:0005524">
    <property type="term" value="F:ATP binding"/>
    <property type="evidence" value="ECO:0007669"/>
    <property type="project" value="UniProtKB-KW"/>
</dbReference>
<keyword evidence="5" id="KW-0662">Pyridine nucleotide biosynthesis</keyword>
<proteinExistence type="inferred from homology"/>
<comment type="catalytic activity">
    <reaction evidence="14">
        <text>nicotinate beta-D-ribonucleotide + ATP + H(+) = deamido-NAD(+) + diphosphate</text>
        <dbReference type="Rhea" id="RHEA:22860"/>
        <dbReference type="ChEBI" id="CHEBI:15378"/>
        <dbReference type="ChEBI" id="CHEBI:30616"/>
        <dbReference type="ChEBI" id="CHEBI:33019"/>
        <dbReference type="ChEBI" id="CHEBI:57502"/>
        <dbReference type="ChEBI" id="CHEBI:58437"/>
        <dbReference type="EC" id="2.7.7.18"/>
    </reaction>
</comment>
<dbReference type="InterPro" id="IPR004821">
    <property type="entry name" value="Cyt_trans-like"/>
</dbReference>
<evidence type="ECO:0000256" key="2">
    <source>
        <dbReference type="ARBA" id="ARBA00005019"/>
    </source>
</evidence>
<evidence type="ECO:0000256" key="9">
    <source>
        <dbReference type="ARBA" id="ARBA00022840"/>
    </source>
</evidence>
<dbReference type="Pfam" id="PF01467">
    <property type="entry name" value="CTP_transf_like"/>
    <property type="match status" value="1"/>
</dbReference>
<evidence type="ECO:0000256" key="8">
    <source>
        <dbReference type="ARBA" id="ARBA00022741"/>
    </source>
</evidence>
<dbReference type="NCBIfam" id="NF006479">
    <property type="entry name" value="PRK08887.1"/>
    <property type="match status" value="1"/>
</dbReference>
<dbReference type="GO" id="GO:0004515">
    <property type="term" value="F:nicotinate-nucleotide adenylyltransferase activity"/>
    <property type="evidence" value="ECO:0007669"/>
    <property type="project" value="UniProtKB-EC"/>
</dbReference>
<evidence type="ECO:0000313" key="16">
    <source>
        <dbReference type="EMBL" id="PSW20209.1"/>
    </source>
</evidence>
<evidence type="ECO:0000256" key="10">
    <source>
        <dbReference type="ARBA" id="ARBA00023027"/>
    </source>
</evidence>
<evidence type="ECO:0000256" key="6">
    <source>
        <dbReference type="ARBA" id="ARBA00022679"/>
    </source>
</evidence>
<protein>
    <recommendedName>
        <fullName evidence="4">nicotinate-nucleotide adenylyltransferase</fullName>
        <ecNumber evidence="4">2.7.7.18</ecNumber>
    </recommendedName>
    <alternativeName>
        <fullName evidence="13">Deamido-NAD(+) diphosphorylase</fullName>
    </alternativeName>
    <alternativeName>
        <fullName evidence="12">Deamido-NAD(+) pyrophosphorylase</fullName>
    </alternativeName>
    <alternativeName>
        <fullName evidence="11">Nicotinate mononucleotide adenylyltransferase</fullName>
    </alternativeName>
</protein>
<evidence type="ECO:0000256" key="3">
    <source>
        <dbReference type="ARBA" id="ARBA00009014"/>
    </source>
</evidence>
<feature type="domain" description="Cytidyltransferase-like" evidence="15">
    <location>
        <begin position="7"/>
        <end position="145"/>
    </location>
</feature>
<comment type="function">
    <text evidence="1">Catalyzes the reversible adenylation of nicotinate mononucleotide (NaMN) to nicotinic acid adenine dinucleotide (NaAD).</text>
</comment>
<keyword evidence="6 16" id="KW-0808">Transferase</keyword>
<evidence type="ECO:0000256" key="1">
    <source>
        <dbReference type="ARBA" id="ARBA00002324"/>
    </source>
</evidence>
<dbReference type="PANTHER" id="PTHR39321">
    <property type="entry name" value="NICOTINATE-NUCLEOTIDE ADENYLYLTRANSFERASE-RELATED"/>
    <property type="match status" value="1"/>
</dbReference>
<dbReference type="GO" id="GO:0009435">
    <property type="term" value="P:NAD+ biosynthetic process"/>
    <property type="evidence" value="ECO:0007669"/>
    <property type="project" value="UniProtKB-UniPathway"/>
</dbReference>
<evidence type="ECO:0000256" key="12">
    <source>
        <dbReference type="ARBA" id="ARBA00033140"/>
    </source>
</evidence>
<accession>A0A2T3NVG5</accession>
<comment type="pathway">
    <text evidence="2">Cofactor biosynthesis; NAD(+) biosynthesis; deamido-NAD(+) from nicotinate D-ribonucleotide: step 1/1.</text>
</comment>
<dbReference type="CDD" id="cd02165">
    <property type="entry name" value="NMNAT"/>
    <property type="match status" value="1"/>
</dbReference>
<keyword evidence="7 16" id="KW-0548">Nucleotidyltransferase</keyword>